<evidence type="ECO:0000313" key="2">
    <source>
        <dbReference type="EMBL" id="PLW16543.1"/>
    </source>
</evidence>
<comment type="caution">
    <text evidence="3">The sequence shown here is derived from an EMBL/GenBank/DDBJ whole genome shotgun (WGS) entry which is preliminary data.</text>
</comment>
<dbReference type="EMBL" id="PGCI01000769">
    <property type="protein sequence ID" value="PLW16543.1"/>
    <property type="molecule type" value="Genomic_DNA"/>
</dbReference>
<feature type="compositionally biased region" description="Polar residues" evidence="1">
    <location>
        <begin position="428"/>
        <end position="437"/>
    </location>
</feature>
<name>A0A2N5UFM5_9BASI</name>
<evidence type="ECO:0000313" key="5">
    <source>
        <dbReference type="Proteomes" id="UP000235392"/>
    </source>
</evidence>
<proteinExistence type="predicted"/>
<organism evidence="3 4">
    <name type="scientific">Puccinia coronata f. sp. avenae</name>
    <dbReference type="NCBI Taxonomy" id="200324"/>
    <lineage>
        <taxon>Eukaryota</taxon>
        <taxon>Fungi</taxon>
        <taxon>Dikarya</taxon>
        <taxon>Basidiomycota</taxon>
        <taxon>Pucciniomycotina</taxon>
        <taxon>Pucciniomycetes</taxon>
        <taxon>Pucciniales</taxon>
        <taxon>Pucciniaceae</taxon>
        <taxon>Puccinia</taxon>
    </lineage>
</organism>
<keyword evidence="4" id="KW-1185">Reference proteome</keyword>
<sequence length="437" mass="47576">MASKPHLTTHNLAALQLAFKSSPISPHPVLQQFINEVFNTMNPTTLNHVLVAKTQIVSPSQFTRLEANQAKQWEIPTHFWMTQVDNLDGNPDANVPLGAANQSSTTTKAAPVVTVALATPAINVVSSAAAIPSPAPAAPHRRAPPSTARSVRLSIKYVIWLSASLPATVKKSAGSGQGKAPPEWTKVVSKLPLPNWQLVPTNWDWGHAKRKLTLLAGASCPYLTEAITKSNNNGLVTWQAVITSDWTYGSSKKAYIKTEADWTAFAQAAKLAYPAQAISIRIHQQDPRTIAHNQTMDARANVMLIMLNGTQEERALLEQTPACLTANPNTKVENPATPHTVNLRKHHLMKLLDRGAPSSKGEFAMHPSGDRRWIQLGHKAVWAWAYKMSCQDPNVTLDVPPESPLFEWQSASSFKPPSKRKVAPASDVTGSPASQIF</sequence>
<reference evidence="4 5" key="1">
    <citation type="submission" date="2017-11" db="EMBL/GenBank/DDBJ databases">
        <title>De novo assembly and phasing of dikaryotic genomes from two isolates of Puccinia coronata f. sp. avenae, the causal agent of oat crown rust.</title>
        <authorList>
            <person name="Miller M.E."/>
            <person name="Zhang Y."/>
            <person name="Omidvar V."/>
            <person name="Sperschneider J."/>
            <person name="Schwessinger B."/>
            <person name="Raley C."/>
            <person name="Palmer J.M."/>
            <person name="Garnica D."/>
            <person name="Upadhyaya N."/>
            <person name="Rathjen J."/>
            <person name="Taylor J.M."/>
            <person name="Park R.F."/>
            <person name="Dodds P.N."/>
            <person name="Hirsch C.D."/>
            <person name="Kianian S.F."/>
            <person name="Figueroa M."/>
        </authorList>
    </citation>
    <scope>NUCLEOTIDE SEQUENCE [LARGE SCALE GENOMIC DNA]</scope>
    <source>
        <strain evidence="3">12NC29</strain>
        <strain evidence="2">12SD80</strain>
    </source>
</reference>
<evidence type="ECO:0000313" key="4">
    <source>
        <dbReference type="Proteomes" id="UP000235388"/>
    </source>
</evidence>
<dbReference type="Proteomes" id="UP000235388">
    <property type="component" value="Unassembled WGS sequence"/>
</dbReference>
<dbReference type="Proteomes" id="UP000235392">
    <property type="component" value="Unassembled WGS sequence"/>
</dbReference>
<gene>
    <name evidence="3" type="ORF">PCANC_15510</name>
    <name evidence="2" type="ORF">PCASD_16884</name>
</gene>
<dbReference type="EMBL" id="PGCJ01000237">
    <property type="protein sequence ID" value="PLW36555.1"/>
    <property type="molecule type" value="Genomic_DNA"/>
</dbReference>
<dbReference type="AlphaFoldDB" id="A0A2N5UFM5"/>
<accession>A0A2N5UFM5</accession>
<protein>
    <submittedName>
        <fullName evidence="3">Uncharacterized protein</fullName>
    </submittedName>
</protein>
<evidence type="ECO:0000313" key="3">
    <source>
        <dbReference type="EMBL" id="PLW36555.1"/>
    </source>
</evidence>
<feature type="region of interest" description="Disordered" evidence="1">
    <location>
        <begin position="409"/>
        <end position="437"/>
    </location>
</feature>
<evidence type="ECO:0000256" key="1">
    <source>
        <dbReference type="SAM" id="MobiDB-lite"/>
    </source>
</evidence>